<dbReference type="WBParaSite" id="nRc.2.0.1.t45787-RA">
    <property type="protein sequence ID" value="nRc.2.0.1.t45787-RA"/>
    <property type="gene ID" value="nRc.2.0.1.g45787"/>
</dbReference>
<dbReference type="AlphaFoldDB" id="A0A915L4V5"/>
<reference evidence="3" key="1">
    <citation type="submission" date="2022-11" db="UniProtKB">
        <authorList>
            <consortium name="WormBaseParasite"/>
        </authorList>
    </citation>
    <scope>IDENTIFICATION</scope>
</reference>
<proteinExistence type="predicted"/>
<evidence type="ECO:0000313" key="3">
    <source>
        <dbReference type="WBParaSite" id="nRc.2.0.1.t45787-RA"/>
    </source>
</evidence>
<keyword evidence="2" id="KW-1185">Reference proteome</keyword>
<name>A0A915L4V5_ROMCU</name>
<feature type="region of interest" description="Disordered" evidence="1">
    <location>
        <begin position="1"/>
        <end position="28"/>
    </location>
</feature>
<evidence type="ECO:0000313" key="2">
    <source>
        <dbReference type="Proteomes" id="UP000887565"/>
    </source>
</evidence>
<sequence length="84" mass="9832">MEATEDNRNKTKRFRMYRPGNFSGAPHRNKKYMKFNIHNQNYKNVNSRSSNKKPKVTDCLNVRMFGNRFAFNSAMAGPKPGCER</sequence>
<dbReference type="Proteomes" id="UP000887565">
    <property type="component" value="Unplaced"/>
</dbReference>
<protein>
    <submittedName>
        <fullName evidence="3">Uncharacterized protein</fullName>
    </submittedName>
</protein>
<evidence type="ECO:0000256" key="1">
    <source>
        <dbReference type="SAM" id="MobiDB-lite"/>
    </source>
</evidence>
<organism evidence="2 3">
    <name type="scientific">Romanomermis culicivorax</name>
    <name type="common">Nematode worm</name>
    <dbReference type="NCBI Taxonomy" id="13658"/>
    <lineage>
        <taxon>Eukaryota</taxon>
        <taxon>Metazoa</taxon>
        <taxon>Ecdysozoa</taxon>
        <taxon>Nematoda</taxon>
        <taxon>Enoplea</taxon>
        <taxon>Dorylaimia</taxon>
        <taxon>Mermithida</taxon>
        <taxon>Mermithoidea</taxon>
        <taxon>Mermithidae</taxon>
        <taxon>Romanomermis</taxon>
    </lineage>
</organism>
<accession>A0A915L4V5</accession>